<keyword evidence="3" id="KW-1185">Reference proteome</keyword>
<evidence type="ECO:0000313" key="2">
    <source>
        <dbReference type="EMBL" id="MBB4797604.1"/>
    </source>
</evidence>
<gene>
    <name evidence="2" type="ORF">HNP32_001328</name>
</gene>
<comment type="caution">
    <text evidence="2">The sequence shown here is derived from an EMBL/GenBank/DDBJ whole genome shotgun (WGS) entry which is preliminary data.</text>
</comment>
<protein>
    <submittedName>
        <fullName evidence="2">Uncharacterized protein</fullName>
    </submittedName>
</protein>
<feature type="compositionally biased region" description="Low complexity" evidence="1">
    <location>
        <begin position="1"/>
        <end position="13"/>
    </location>
</feature>
<feature type="region of interest" description="Disordered" evidence="1">
    <location>
        <begin position="1"/>
        <end position="25"/>
    </location>
</feature>
<dbReference type="EMBL" id="JACHKY010000002">
    <property type="protein sequence ID" value="MBB4797604.1"/>
    <property type="molecule type" value="Genomic_DNA"/>
</dbReference>
<name>A0A7W7ING2_9CAUL</name>
<dbReference type="AlphaFoldDB" id="A0A7W7ING2"/>
<reference evidence="2 3" key="1">
    <citation type="submission" date="2020-08" db="EMBL/GenBank/DDBJ databases">
        <title>Functional genomics of gut bacteria from endangered species of beetles.</title>
        <authorList>
            <person name="Carlos-Shanley C."/>
        </authorList>
    </citation>
    <scope>NUCLEOTIDE SEQUENCE [LARGE SCALE GENOMIC DNA]</scope>
    <source>
        <strain evidence="2 3">S00123</strain>
    </source>
</reference>
<evidence type="ECO:0000313" key="3">
    <source>
        <dbReference type="Proteomes" id="UP000539957"/>
    </source>
</evidence>
<organism evidence="2 3">
    <name type="scientific">Brevundimonas bullata</name>
    <dbReference type="NCBI Taxonomy" id="13160"/>
    <lineage>
        <taxon>Bacteria</taxon>
        <taxon>Pseudomonadati</taxon>
        <taxon>Pseudomonadota</taxon>
        <taxon>Alphaproteobacteria</taxon>
        <taxon>Caulobacterales</taxon>
        <taxon>Caulobacteraceae</taxon>
        <taxon>Brevundimonas</taxon>
    </lineage>
</organism>
<sequence>MHFTAAKSAWAGGAEEEGQEEFGACGSLQARSPFWFG</sequence>
<evidence type="ECO:0000256" key="1">
    <source>
        <dbReference type="SAM" id="MobiDB-lite"/>
    </source>
</evidence>
<accession>A0A7W7ING2</accession>
<proteinExistence type="predicted"/>
<dbReference type="Proteomes" id="UP000539957">
    <property type="component" value="Unassembled WGS sequence"/>
</dbReference>